<reference evidence="2" key="2">
    <citation type="submission" date="2018-02" db="UniProtKB">
        <authorList>
            <consortium name="EnsemblPlants"/>
        </authorList>
    </citation>
    <scope>IDENTIFICATION</scope>
    <source>
        <strain evidence="2">Williams 82</strain>
    </source>
</reference>
<dbReference type="Gramene" id="KRH65550">
    <property type="protein sequence ID" value="KRH65550"/>
    <property type="gene ID" value="GLYMA_03G044600"/>
</dbReference>
<dbReference type="EMBL" id="CM000836">
    <property type="protein sequence ID" value="KRH65550.1"/>
    <property type="molecule type" value="Genomic_DNA"/>
</dbReference>
<dbReference type="Proteomes" id="UP000008827">
    <property type="component" value="Chromosome 3"/>
</dbReference>
<organism evidence="1">
    <name type="scientific">Glycine max</name>
    <name type="common">Soybean</name>
    <name type="synonym">Glycine hispida</name>
    <dbReference type="NCBI Taxonomy" id="3847"/>
    <lineage>
        <taxon>Eukaryota</taxon>
        <taxon>Viridiplantae</taxon>
        <taxon>Streptophyta</taxon>
        <taxon>Embryophyta</taxon>
        <taxon>Tracheophyta</taxon>
        <taxon>Spermatophyta</taxon>
        <taxon>Magnoliopsida</taxon>
        <taxon>eudicotyledons</taxon>
        <taxon>Gunneridae</taxon>
        <taxon>Pentapetalae</taxon>
        <taxon>rosids</taxon>
        <taxon>fabids</taxon>
        <taxon>Fabales</taxon>
        <taxon>Fabaceae</taxon>
        <taxon>Papilionoideae</taxon>
        <taxon>50 kb inversion clade</taxon>
        <taxon>NPAAA clade</taxon>
        <taxon>indigoferoid/millettioid clade</taxon>
        <taxon>Phaseoleae</taxon>
        <taxon>Glycine</taxon>
        <taxon>Glycine subgen. Soja</taxon>
    </lineage>
</organism>
<dbReference type="AlphaFoldDB" id="A0A0R0KEQ6"/>
<evidence type="ECO:0000313" key="2">
    <source>
        <dbReference type="EnsemblPlants" id="KRH65550"/>
    </source>
</evidence>
<protein>
    <submittedName>
        <fullName evidence="1 2">Uncharacterized protein</fullName>
    </submittedName>
</protein>
<keyword evidence="3" id="KW-1185">Reference proteome</keyword>
<reference evidence="1" key="3">
    <citation type="submission" date="2018-07" db="EMBL/GenBank/DDBJ databases">
        <title>WGS assembly of Glycine max.</title>
        <authorList>
            <person name="Schmutz J."/>
            <person name="Cannon S."/>
            <person name="Schlueter J."/>
            <person name="Ma J."/>
            <person name="Mitros T."/>
            <person name="Nelson W."/>
            <person name="Hyten D."/>
            <person name="Song Q."/>
            <person name="Thelen J."/>
            <person name="Cheng J."/>
            <person name="Xu D."/>
            <person name="Hellsten U."/>
            <person name="May G."/>
            <person name="Yu Y."/>
            <person name="Sakurai T."/>
            <person name="Umezawa T."/>
            <person name="Bhattacharyya M."/>
            <person name="Sandhu D."/>
            <person name="Valliyodan B."/>
            <person name="Lindquist E."/>
            <person name="Peto M."/>
            <person name="Grant D."/>
            <person name="Shu S."/>
            <person name="Goodstein D."/>
            <person name="Barry K."/>
            <person name="Futrell-Griggs M."/>
            <person name="Abernathy B."/>
            <person name="Du J."/>
            <person name="Tian Z."/>
            <person name="Zhu L."/>
            <person name="Gill N."/>
            <person name="Joshi T."/>
            <person name="Libault M."/>
            <person name="Sethuraman A."/>
            <person name="Zhang X."/>
            <person name="Shinozaki K."/>
            <person name="Nguyen H."/>
            <person name="Wing R."/>
            <person name="Cregan P."/>
            <person name="Specht J."/>
            <person name="Grimwood J."/>
            <person name="Rokhsar D."/>
            <person name="Stacey G."/>
            <person name="Shoemaker R."/>
            <person name="Jackson S."/>
        </authorList>
    </citation>
    <scope>NUCLEOTIDE SEQUENCE</scope>
    <source>
        <tissue evidence="1">Callus</tissue>
    </source>
</reference>
<name>A0A0R0KEQ6_SOYBN</name>
<dbReference type="InParanoid" id="A0A0R0KEQ6"/>
<proteinExistence type="predicted"/>
<evidence type="ECO:0000313" key="1">
    <source>
        <dbReference type="EMBL" id="KRH65550.1"/>
    </source>
</evidence>
<dbReference type="EnsemblPlants" id="KRH65550">
    <property type="protein sequence ID" value="KRH65550"/>
    <property type="gene ID" value="GLYMA_03G044600"/>
</dbReference>
<sequence length="71" mass="8123">MSELPIHVQFSQVVCNAPQFQNLLSCCKLNPCKSQQLIFCTCYFRPPKHNTLTCTLHFRFTQTSPSHIPAP</sequence>
<evidence type="ECO:0000313" key="3">
    <source>
        <dbReference type="Proteomes" id="UP000008827"/>
    </source>
</evidence>
<reference evidence="1 2" key="1">
    <citation type="journal article" date="2010" name="Nature">
        <title>Genome sequence of the palaeopolyploid soybean.</title>
        <authorList>
            <person name="Schmutz J."/>
            <person name="Cannon S.B."/>
            <person name="Schlueter J."/>
            <person name="Ma J."/>
            <person name="Mitros T."/>
            <person name="Nelson W."/>
            <person name="Hyten D.L."/>
            <person name="Song Q."/>
            <person name="Thelen J.J."/>
            <person name="Cheng J."/>
            <person name="Xu D."/>
            <person name="Hellsten U."/>
            <person name="May G.D."/>
            <person name="Yu Y."/>
            <person name="Sakurai T."/>
            <person name="Umezawa T."/>
            <person name="Bhattacharyya M.K."/>
            <person name="Sandhu D."/>
            <person name="Valliyodan B."/>
            <person name="Lindquist E."/>
            <person name="Peto M."/>
            <person name="Grant D."/>
            <person name="Shu S."/>
            <person name="Goodstein D."/>
            <person name="Barry K."/>
            <person name="Futrell-Griggs M."/>
            <person name="Abernathy B."/>
            <person name="Du J."/>
            <person name="Tian Z."/>
            <person name="Zhu L."/>
            <person name="Gill N."/>
            <person name="Joshi T."/>
            <person name="Libault M."/>
            <person name="Sethuraman A."/>
            <person name="Zhang X.-C."/>
            <person name="Shinozaki K."/>
            <person name="Nguyen H.T."/>
            <person name="Wing R.A."/>
            <person name="Cregan P."/>
            <person name="Specht J."/>
            <person name="Grimwood J."/>
            <person name="Rokhsar D."/>
            <person name="Stacey G."/>
            <person name="Shoemaker R.C."/>
            <person name="Jackson S.A."/>
        </authorList>
    </citation>
    <scope>NUCLEOTIDE SEQUENCE [LARGE SCALE GENOMIC DNA]</scope>
    <source>
        <strain evidence="2">cv. Williams 82</strain>
        <tissue evidence="1">Callus</tissue>
    </source>
</reference>
<accession>A0A0R0KEQ6</accession>
<gene>
    <name evidence="1" type="ORF">GLYMA_03G044600</name>
</gene>